<dbReference type="Proteomes" id="UP001140096">
    <property type="component" value="Unassembled WGS sequence"/>
</dbReference>
<comment type="caution">
    <text evidence="1">The sequence shown here is derived from an EMBL/GenBank/DDBJ whole genome shotgun (WGS) entry which is preliminary data.</text>
</comment>
<evidence type="ECO:0000313" key="1">
    <source>
        <dbReference type="EMBL" id="KAJ2799835.1"/>
    </source>
</evidence>
<gene>
    <name evidence="1" type="ORF">H4S07_005331</name>
</gene>
<evidence type="ECO:0000313" key="2">
    <source>
        <dbReference type="Proteomes" id="UP001140096"/>
    </source>
</evidence>
<feature type="non-terminal residue" evidence="1">
    <location>
        <position position="191"/>
    </location>
</feature>
<name>A0ACC1L2E5_9FUNG</name>
<feature type="non-terminal residue" evidence="1">
    <location>
        <position position="1"/>
    </location>
</feature>
<reference evidence="1" key="1">
    <citation type="submission" date="2022-07" db="EMBL/GenBank/DDBJ databases">
        <title>Phylogenomic reconstructions and comparative analyses of Kickxellomycotina fungi.</title>
        <authorList>
            <person name="Reynolds N.K."/>
            <person name="Stajich J.E."/>
            <person name="Barry K."/>
            <person name="Grigoriev I.V."/>
            <person name="Crous P."/>
            <person name="Smith M.E."/>
        </authorList>
    </citation>
    <scope>NUCLEOTIDE SEQUENCE</scope>
    <source>
        <strain evidence="1">CBS 102833</strain>
    </source>
</reference>
<proteinExistence type="predicted"/>
<keyword evidence="2" id="KW-1185">Reference proteome</keyword>
<accession>A0ACC1L2E5</accession>
<dbReference type="EMBL" id="JANBUP010002568">
    <property type="protein sequence ID" value="KAJ2799835.1"/>
    <property type="molecule type" value="Genomic_DNA"/>
</dbReference>
<organism evidence="1 2">
    <name type="scientific">Coemansia furcata</name>
    <dbReference type="NCBI Taxonomy" id="417177"/>
    <lineage>
        <taxon>Eukaryota</taxon>
        <taxon>Fungi</taxon>
        <taxon>Fungi incertae sedis</taxon>
        <taxon>Zoopagomycota</taxon>
        <taxon>Kickxellomycotina</taxon>
        <taxon>Kickxellomycetes</taxon>
        <taxon>Kickxellales</taxon>
        <taxon>Kickxellaceae</taxon>
        <taxon>Coemansia</taxon>
    </lineage>
</organism>
<sequence>TELPINIDQIQVFLVECNLLLSLGISGARMLMYSLDMGLRRLLLESSSYDGIFPEPAIRGAAKLLVSMATILSSGRVLNANHVNPKIRPLGHSNMTSTVEYSGGLGSVVNSLDKTVYPTITNPLATRKYSITWVEGGPIFGRSCETMYRILLDNDCLKYYGQRCSKLVEHAILSGLSIICLTELNISNKRY</sequence>
<protein>
    <submittedName>
        <fullName evidence="1">Uncharacterized protein</fullName>
    </submittedName>
</protein>